<dbReference type="AlphaFoldDB" id="A0ABD0P5U0"/>
<gene>
    <name evidence="1" type="ORF">M9458_034055</name>
</gene>
<organism evidence="1 2">
    <name type="scientific">Cirrhinus mrigala</name>
    <name type="common">Mrigala</name>
    <dbReference type="NCBI Taxonomy" id="683832"/>
    <lineage>
        <taxon>Eukaryota</taxon>
        <taxon>Metazoa</taxon>
        <taxon>Chordata</taxon>
        <taxon>Craniata</taxon>
        <taxon>Vertebrata</taxon>
        <taxon>Euteleostomi</taxon>
        <taxon>Actinopterygii</taxon>
        <taxon>Neopterygii</taxon>
        <taxon>Teleostei</taxon>
        <taxon>Ostariophysi</taxon>
        <taxon>Cypriniformes</taxon>
        <taxon>Cyprinidae</taxon>
        <taxon>Labeoninae</taxon>
        <taxon>Labeonini</taxon>
        <taxon>Cirrhinus</taxon>
    </lineage>
</organism>
<proteinExistence type="predicted"/>
<name>A0ABD0P5U0_CIRMR</name>
<feature type="non-terminal residue" evidence="1">
    <location>
        <position position="53"/>
    </location>
</feature>
<evidence type="ECO:0000313" key="2">
    <source>
        <dbReference type="Proteomes" id="UP001529510"/>
    </source>
</evidence>
<dbReference type="Proteomes" id="UP001529510">
    <property type="component" value="Unassembled WGS sequence"/>
</dbReference>
<protein>
    <submittedName>
        <fullName evidence="1">Uncharacterized protein</fullName>
    </submittedName>
</protein>
<reference evidence="1 2" key="1">
    <citation type="submission" date="2024-05" db="EMBL/GenBank/DDBJ databases">
        <title>Genome sequencing and assembly of Indian major carp, Cirrhinus mrigala (Hamilton, 1822).</title>
        <authorList>
            <person name="Mohindra V."/>
            <person name="Chowdhury L.M."/>
            <person name="Lal K."/>
            <person name="Jena J.K."/>
        </authorList>
    </citation>
    <scope>NUCLEOTIDE SEQUENCE [LARGE SCALE GENOMIC DNA]</scope>
    <source>
        <strain evidence="1">CM1030</strain>
        <tissue evidence="1">Blood</tissue>
    </source>
</reference>
<sequence>MSRHCQLTFATVCHHTDGLFSAFDPSRCPLSRDNTRSEFNTTVWNLTASVQEE</sequence>
<evidence type="ECO:0000313" key="1">
    <source>
        <dbReference type="EMBL" id="KAL0169459.1"/>
    </source>
</evidence>
<keyword evidence="2" id="KW-1185">Reference proteome</keyword>
<accession>A0ABD0P5U0</accession>
<comment type="caution">
    <text evidence="1">The sequence shown here is derived from an EMBL/GenBank/DDBJ whole genome shotgun (WGS) entry which is preliminary data.</text>
</comment>
<dbReference type="EMBL" id="JAMKFB020000017">
    <property type="protein sequence ID" value="KAL0169459.1"/>
    <property type="molecule type" value="Genomic_DNA"/>
</dbReference>